<organism evidence="1 2">
    <name type="scientific">Motilimonas cestriensis</name>
    <dbReference type="NCBI Taxonomy" id="2742685"/>
    <lineage>
        <taxon>Bacteria</taxon>
        <taxon>Pseudomonadati</taxon>
        <taxon>Pseudomonadota</taxon>
        <taxon>Gammaproteobacteria</taxon>
        <taxon>Alteromonadales</taxon>
        <taxon>Alteromonadales genera incertae sedis</taxon>
        <taxon>Motilimonas</taxon>
    </lineage>
</organism>
<dbReference type="Gene3D" id="3.40.50.1820">
    <property type="entry name" value="alpha/beta hydrolase"/>
    <property type="match status" value="1"/>
</dbReference>
<comment type="caution">
    <text evidence="1">The sequence shown here is derived from an EMBL/GenBank/DDBJ whole genome shotgun (WGS) entry which is preliminary data.</text>
</comment>
<keyword evidence="1" id="KW-0378">Hydrolase</keyword>
<dbReference type="Proteomes" id="UP001201273">
    <property type="component" value="Unassembled WGS sequence"/>
</dbReference>
<evidence type="ECO:0000313" key="2">
    <source>
        <dbReference type="Proteomes" id="UP001201273"/>
    </source>
</evidence>
<dbReference type="EMBL" id="JAIMJA010000001">
    <property type="protein sequence ID" value="MCE2593229.1"/>
    <property type="molecule type" value="Genomic_DNA"/>
</dbReference>
<dbReference type="InterPro" id="IPR029058">
    <property type="entry name" value="AB_hydrolase_fold"/>
</dbReference>
<dbReference type="SUPFAM" id="SSF53474">
    <property type="entry name" value="alpha/beta-Hydrolases"/>
    <property type="match status" value="1"/>
</dbReference>
<gene>
    <name evidence="1" type="ORF">K6Y31_00140</name>
</gene>
<reference evidence="1 2" key="1">
    <citation type="journal article" date="2022" name="Environ. Microbiol. Rep.">
        <title>Eco-phylogenetic analyses reveal divergent evolution of vitamin B12 metabolism in the marine bacterial family 'Psychromonadaceae'.</title>
        <authorList>
            <person name="Jin X."/>
            <person name="Yang Y."/>
            <person name="Cao H."/>
            <person name="Gao B."/>
            <person name="Zhao Z."/>
        </authorList>
    </citation>
    <scope>NUCLEOTIDE SEQUENCE [LARGE SCALE GENOMIC DNA]</scope>
    <source>
        <strain evidence="1 2">MKS20</strain>
    </source>
</reference>
<name>A0ABS8W2P8_9GAMM</name>
<protein>
    <submittedName>
        <fullName evidence="1">Alpha/beta hydrolase</fullName>
    </submittedName>
</protein>
<evidence type="ECO:0000313" key="1">
    <source>
        <dbReference type="EMBL" id="MCE2593229.1"/>
    </source>
</evidence>
<dbReference type="GO" id="GO:0016787">
    <property type="term" value="F:hydrolase activity"/>
    <property type="evidence" value="ECO:0007669"/>
    <property type="project" value="UniProtKB-KW"/>
</dbReference>
<sequence>MYCCLSSAQAEIIYDQSRSRSIPIEVSYPVQKASCQPQQPCSVAFLSAGYGVPHTHYQFLTKQLIELGYLVIAIGHELAGDPALSVTGDLFATRSENWHRGATTLNFLRNELQPRFSHYDFNNLLLIGHSNGGDISAWLGNEGKPYIKSIITLDHRRVPLPRSASIKVLSIRASDFPADKGVLPSEREMSRDGSCVITIPKAKHNDMSDQGPQWLKSRINSVVKLFLQSQSCPN</sequence>
<keyword evidence="2" id="KW-1185">Reference proteome</keyword>
<accession>A0ABS8W2P8</accession>
<proteinExistence type="predicted"/>